<gene>
    <name evidence="3" type="ORF">C8P67_11793</name>
</gene>
<accession>A0A3E0DYN3</accession>
<dbReference type="InterPro" id="IPR041286">
    <property type="entry name" value="MBG_2"/>
</dbReference>
<feature type="chain" id="PRO_5017678936" description="Ig-like domain-containing protein" evidence="1">
    <location>
        <begin position="24"/>
        <end position="2084"/>
    </location>
</feature>
<dbReference type="Pfam" id="PF18676">
    <property type="entry name" value="MBG_2"/>
    <property type="match status" value="1"/>
</dbReference>
<dbReference type="Pfam" id="PF19408">
    <property type="entry name" value="PKD_6"/>
    <property type="match status" value="1"/>
</dbReference>
<dbReference type="PROSITE" id="PS51257">
    <property type="entry name" value="PROKAR_LIPOPROTEIN"/>
    <property type="match status" value="1"/>
</dbReference>
<evidence type="ECO:0000259" key="2">
    <source>
        <dbReference type="PROSITE" id="PS50835"/>
    </source>
</evidence>
<dbReference type="InterPro" id="IPR041248">
    <property type="entry name" value="YDG"/>
</dbReference>
<evidence type="ECO:0000256" key="1">
    <source>
        <dbReference type="SAM" id="SignalP"/>
    </source>
</evidence>
<keyword evidence="1" id="KW-0732">Signal</keyword>
<dbReference type="Proteomes" id="UP000257136">
    <property type="component" value="Unassembled WGS sequence"/>
</dbReference>
<reference evidence="3 4" key="1">
    <citation type="submission" date="2018-08" db="EMBL/GenBank/DDBJ databases">
        <title>Genomic Encyclopedia of Archaeal and Bacterial Type Strains, Phase II (KMG-II): from individual species to whole genera.</title>
        <authorList>
            <person name="Goeker M."/>
        </authorList>
    </citation>
    <scope>NUCLEOTIDE SEQUENCE [LARGE SCALE GENOMIC DNA]</scope>
    <source>
        <strain evidence="3 4">DSM 100880</strain>
    </source>
</reference>
<feature type="signal peptide" evidence="1">
    <location>
        <begin position="1"/>
        <end position="23"/>
    </location>
</feature>
<comment type="caution">
    <text evidence="3">The sequence shown here is derived from an EMBL/GenBank/DDBJ whole genome shotgun (WGS) entry which is preliminary data.</text>
</comment>
<proteinExistence type="predicted"/>
<evidence type="ECO:0000313" key="4">
    <source>
        <dbReference type="Proteomes" id="UP000257136"/>
    </source>
</evidence>
<dbReference type="OrthoDB" id="1652165at2"/>
<dbReference type="PROSITE" id="PS50835">
    <property type="entry name" value="IG_LIKE"/>
    <property type="match status" value="1"/>
</dbReference>
<organism evidence="3 4">
    <name type="scientific">Flavobacterium aquicola</name>
    <dbReference type="NCBI Taxonomy" id="1682742"/>
    <lineage>
        <taxon>Bacteria</taxon>
        <taxon>Pseudomonadati</taxon>
        <taxon>Bacteroidota</taxon>
        <taxon>Flavobacteriia</taxon>
        <taxon>Flavobacteriales</taxon>
        <taxon>Flavobacteriaceae</taxon>
        <taxon>Flavobacterium</taxon>
    </lineage>
</organism>
<sequence>MRLKLLFAFLLLILLQTSGFGQSCNVVKNGDFTGGATGWTLQTNTTGWYYEATYAKDKIYMDKDGVTVSLKQTVNGLLGGAITLSFEITGQNADRLMCGTFATLDVKIGGFTYMKITNPANNATITTSDIIVYGAGTTYSASGFPITVGGTGTGTGGGKPGIDADKLTPGTITLTIPSWTGAATADLEFLAATSSITATSGTPCNGTTGGDDWILDDIKLISSVDPTAYDISGTSVCGGTATIGLSSSQIGVSYQLQRNGTNVGTLVAGTGSAIASTAFGNQTIVGTYTVVAIVGSTNCKVMNGSVSINALPTVTSATGSTKTYTGTANTTTVSATANTGETIDWYANLSGGSALVSGTTTTTTTYAPGGINAGTYTVYAQARNTTTGCISTSRTPVVLTITQLPVILAGTRAYDGTTNASSTDLTISNKAVGDDLTLSGIGILAAKDVGTRAISAPAIPVRVQSKVGNSGTGATSFNVTVTAPVNGNTLVAVISTRGTTAGRVTSITQTGAIWTRATQAANAGGTTTEIWYAPNVSGAETLVTINQVASLRSAAVVMEYSGILMVSPLDAIGNSSNATNNIAASTGTTPTTTQANEVLIGGIGLVSSGYTFGTPTNSFTAVANDASTHTTPSNNARVYALERIVSGTGAYSSGATIGTSSRWSGAIATFKAVLPSGTALTLGGSAAGNYTLSGLSGSMIITPKALSIAAPLIAPKVYDGSAVSGTVSAGALSGFVGTETVTVTAAAGLYADVNAGSGKTATVTYTLGDGTNGGLASNYSLTGTGTGNITKAVLTITPGNQTVSYGTPVGTVTGAGSYTPTGFVNSETSAVMGGSASYTTTYTATTAAGTSGVTITPVVTSLTAANYSFSTANGTITISKANSTITATGSTSFTYSGLVQGPATSSVSGSTGAVTYSYSGTGATSFGPSLTRPINAGTYQVIASVAADTNYNAVSSAALAFTINTASLTITANDQSKCYGTSLTLGGVAFSATGLQSGETITSVTLASIGGYDASTTQLPGSYTGNIVPSTPTGAGFSASNYAITFVGGSLKINALPNNISNGFSATTICAGGSPQLTYNAENNSTYTSPYIITYSNGTNQYTKEITNASAFSFTPEGASLTINTPYTLISISNGNSCIRTSSFGDDGANLIVRPIPTATITGTTSVCAGASSPNITFTNPQTVSVTVTYKINGGSDQTINIGVGASNISTVAVSTASSGTFIYNLVSVVYQDTPACPNTITGQSATVTVNALPSITAQPPTDSTICEGDGTSFTVAGSGAGLTYQWQLSTNGGGIFNNLSNSGVYSNVTAATMNITAAAIGMNNYQYRCIVSGTCAPSVTSDQVKLHVNSDSGSISLNGGTPIVTNGFVDYCPTNLATFSILPVSAATSYVWVVPAGWKDESGNVITGLISTAVPKLKVITGTNAQSGDVFVTAANISGSMFCPSHIKVNLTSIAPSSTITISKIDPTCAIPTGTVTASLPSPSVIGTLTYTLIKTDVIPEVTVAQNSGGTFTGLAVGDYVVTFQINSGCYSARSNSVTIVPQSTNTWNGTALGWSAGTPTLNDFVIFNADYSEAVSVNSCSCTINSGRDVIIPSGKVLTVVNDLNVDGTLTFKNGASLIQKNENPNPSTLKIVYERTTSAVKDFDYVYWSSPVAGQKLGVLSPLSEKYWSWSNYYWIAAAAGDTMIEGNGYIALVPRYVTSQTVKFIGTPNNGDITIVAQGNNKSNLIGNPYPSAINAEKFMLDNQSIIPFGGMLAFWTHTTKRKLNGSETQYEYESDDYAFFNISGGTGTEPTNIGSASGGSAPDGKVAAGQSFMVTSETANKNVFKFTNSMRIGDDGKNSHFFKQTNAKKTAEIEKNRIWLNLTNSGGAFKQLLVGYIAGATNDEDKLFDGTSRNSNAYVDFYSVMNEKKYTIQGRGLPFDETDEVPLGYKSTIEGTLQISIDKTDGFLANQAVYLEDKTANLIHDLTKGSYSFVTSKGEFKDRFVLRYTDTKLGTGDFDSKGKGVIVSVKNAQIKINSFDKALSSVKIYDLKGSLLYEKNKVNKNEFIVDHFVSSNQFMIVTVQLEDGKWVTEEIIFHD</sequence>
<name>A0A3E0DYN3_9FLAO</name>
<protein>
    <recommendedName>
        <fullName evidence="2">Ig-like domain-containing protein</fullName>
    </recommendedName>
</protein>
<dbReference type="RefSeq" id="WP_115815061.1">
    <property type="nucleotide sequence ID" value="NZ_QUNI01000017.1"/>
</dbReference>
<feature type="domain" description="Ig-like" evidence="2">
    <location>
        <begin position="1254"/>
        <end position="1348"/>
    </location>
</feature>
<dbReference type="InterPro" id="IPR045829">
    <property type="entry name" value="PKD_6"/>
</dbReference>
<dbReference type="Pfam" id="PF18657">
    <property type="entry name" value="YDG"/>
    <property type="match status" value="2"/>
</dbReference>
<keyword evidence="4" id="KW-1185">Reference proteome</keyword>
<evidence type="ECO:0000313" key="3">
    <source>
        <dbReference type="EMBL" id="REG91197.1"/>
    </source>
</evidence>
<dbReference type="EMBL" id="QUNI01000017">
    <property type="protein sequence ID" value="REG91197.1"/>
    <property type="molecule type" value="Genomic_DNA"/>
</dbReference>
<dbReference type="InterPro" id="IPR007110">
    <property type="entry name" value="Ig-like_dom"/>
</dbReference>